<accession>A0A7Y2NZ34</accession>
<evidence type="ECO:0000313" key="2">
    <source>
        <dbReference type="EMBL" id="NNG22629.1"/>
    </source>
</evidence>
<feature type="transmembrane region" description="Helical" evidence="1">
    <location>
        <begin position="54"/>
        <end position="75"/>
    </location>
</feature>
<feature type="transmembrane region" description="Helical" evidence="1">
    <location>
        <begin position="12"/>
        <end position="34"/>
    </location>
</feature>
<proteinExistence type="predicted"/>
<keyword evidence="1" id="KW-0812">Transmembrane</keyword>
<feature type="transmembrane region" description="Helical" evidence="1">
    <location>
        <begin position="87"/>
        <end position="107"/>
    </location>
</feature>
<feature type="transmembrane region" description="Helical" evidence="1">
    <location>
        <begin position="174"/>
        <end position="192"/>
    </location>
</feature>
<evidence type="ECO:0000313" key="3">
    <source>
        <dbReference type="Proteomes" id="UP000533905"/>
    </source>
</evidence>
<dbReference type="AlphaFoldDB" id="A0A7Y2NZ34"/>
<keyword evidence="1" id="KW-0472">Membrane</keyword>
<dbReference type="Proteomes" id="UP000533905">
    <property type="component" value="Unassembled WGS sequence"/>
</dbReference>
<sequence length="199" mass="21797">MEITNQKTSVRVMLHAGLLPLPWFILWLSAAGLAQPGYSALAQHGSELLASGEISSVFMRVAAMGSGIGFILFGFAVGKLSRQKLSLAAMTWIIFGLSMVSNGIWPMGTPMHGLYAAGVINLIAPAISHMELESWLDQPWHRQITALSSLAGVVYLWLNLTGNDPESLRGFTQRAFFSLFALWTFFISLSILRKSRVLV</sequence>
<comment type="caution">
    <text evidence="2">The sequence shown here is derived from an EMBL/GenBank/DDBJ whole genome shotgun (WGS) entry which is preliminary data.</text>
</comment>
<keyword evidence="3" id="KW-1185">Reference proteome</keyword>
<organism evidence="2 3">
    <name type="scientific">Telluria aromaticivorans</name>
    <dbReference type="NCBI Taxonomy" id="2725995"/>
    <lineage>
        <taxon>Bacteria</taxon>
        <taxon>Pseudomonadati</taxon>
        <taxon>Pseudomonadota</taxon>
        <taxon>Betaproteobacteria</taxon>
        <taxon>Burkholderiales</taxon>
        <taxon>Oxalobacteraceae</taxon>
        <taxon>Telluria group</taxon>
        <taxon>Telluria</taxon>
    </lineage>
</organism>
<dbReference type="InterPro" id="IPR009339">
    <property type="entry name" value="DUF998"/>
</dbReference>
<keyword evidence="1" id="KW-1133">Transmembrane helix</keyword>
<dbReference type="EMBL" id="JABAIV010000002">
    <property type="protein sequence ID" value="NNG22629.1"/>
    <property type="molecule type" value="Genomic_DNA"/>
</dbReference>
<name>A0A7Y2NZ34_9BURK</name>
<gene>
    <name evidence="2" type="ORF">HGB41_06385</name>
</gene>
<evidence type="ECO:0000256" key="1">
    <source>
        <dbReference type="SAM" id="Phobius"/>
    </source>
</evidence>
<protein>
    <submittedName>
        <fullName evidence="2">DUF998 domain-containing protein</fullName>
    </submittedName>
</protein>
<reference evidence="2 3" key="1">
    <citation type="submission" date="2020-04" db="EMBL/GenBank/DDBJ databases">
        <title>Massilia sp. nov., a cold adapted bacteria isolated from Arctic soil.</title>
        <authorList>
            <person name="Son J."/>
            <person name="Ka J.-O."/>
        </authorList>
    </citation>
    <scope>NUCLEOTIDE SEQUENCE [LARGE SCALE GENOMIC DNA]</scope>
    <source>
        <strain evidence="2 3">ML15P13</strain>
    </source>
</reference>
<dbReference type="Pfam" id="PF06197">
    <property type="entry name" value="DUF998"/>
    <property type="match status" value="1"/>
</dbReference>